<dbReference type="AlphaFoldDB" id="A0A538SR01"/>
<dbReference type="EMBL" id="VBOT01000008">
    <property type="protein sequence ID" value="TMQ53801.1"/>
    <property type="molecule type" value="Genomic_DNA"/>
</dbReference>
<comment type="caution">
    <text evidence="2">The sequence shown here is derived from an EMBL/GenBank/DDBJ whole genome shotgun (WGS) entry which is preliminary data.</text>
</comment>
<evidence type="ECO:0000313" key="2">
    <source>
        <dbReference type="EMBL" id="TMQ53801.1"/>
    </source>
</evidence>
<feature type="compositionally biased region" description="Low complexity" evidence="1">
    <location>
        <begin position="114"/>
        <end position="131"/>
    </location>
</feature>
<reference evidence="2 3" key="1">
    <citation type="journal article" date="2019" name="Nat. Microbiol.">
        <title>Mediterranean grassland soil C-N compound turnover is dependent on rainfall and depth, and is mediated by genomically divergent microorganisms.</title>
        <authorList>
            <person name="Diamond S."/>
            <person name="Andeer P.F."/>
            <person name="Li Z."/>
            <person name="Crits-Christoph A."/>
            <person name="Burstein D."/>
            <person name="Anantharaman K."/>
            <person name="Lane K.R."/>
            <person name="Thomas B.C."/>
            <person name="Pan C."/>
            <person name="Northen T.R."/>
            <person name="Banfield J.F."/>
        </authorList>
    </citation>
    <scope>NUCLEOTIDE SEQUENCE [LARGE SCALE GENOMIC DNA]</scope>
    <source>
        <strain evidence="2">WS_3</strain>
    </source>
</reference>
<evidence type="ECO:0000313" key="3">
    <source>
        <dbReference type="Proteomes" id="UP000320184"/>
    </source>
</evidence>
<dbReference type="Proteomes" id="UP000320184">
    <property type="component" value="Unassembled WGS sequence"/>
</dbReference>
<evidence type="ECO:0000256" key="1">
    <source>
        <dbReference type="SAM" id="MobiDB-lite"/>
    </source>
</evidence>
<gene>
    <name evidence="2" type="ORF">E6K73_00715</name>
</gene>
<accession>A0A538SR01</accession>
<organism evidence="2 3">
    <name type="scientific">Eiseniibacteriota bacterium</name>
    <dbReference type="NCBI Taxonomy" id="2212470"/>
    <lineage>
        <taxon>Bacteria</taxon>
        <taxon>Candidatus Eiseniibacteriota</taxon>
    </lineage>
</organism>
<proteinExistence type="predicted"/>
<feature type="region of interest" description="Disordered" evidence="1">
    <location>
        <begin position="105"/>
        <end position="131"/>
    </location>
</feature>
<sequence length="482" mass="50413">MANPTSTPQNGAERHLVLIDFDWEDADLVPELLRRPGIRVSLVAGESHDDAGIRVAALCGVRRTLDLSDLTRDIFDLALVGERSARRGQVERLLTALGTPVDSPSSFLGRAEAEAASSPAPAEEGGPPAFLAAGHAETPLLDLDSAATLTPTGAAPATPAEPGTGREARLLALEQALSQALPSLTELSFPGPPVAKDAPAEVPPVFERVSLGPIPTPADREGLARALGFWAAISGASSAEVVVSESANGVERLAHHGEEDRLLAALVGAAVAQRIPQVVTRRSGPGSGRTWGAWSFTIGERSVVLGAAGIDPDRGPAFWEQAAEALAGEWKRVPEPAAAPRAAPSHLGPVGPDALRTALLAALEGNRRDGLRYEIHRLRFGGAPEVVETLAEALSGVLRATDHLCRPAPLELLLLCVGSSGSYTHVRRRLLAAWERSWAGSGESGPAPPIVDEFVELGVPEDAEEFSRTAGEWLTPRGTAVS</sequence>
<protein>
    <submittedName>
        <fullName evidence="2">Uncharacterized protein</fullName>
    </submittedName>
</protein>
<name>A0A538SR01_UNCEI</name>